<gene>
    <name evidence="3" type="ORF">Dcar01_01036</name>
</gene>
<dbReference type="InterPro" id="IPR050570">
    <property type="entry name" value="Cell_wall_metabolism_enzyme"/>
</dbReference>
<dbReference type="SMART" id="SM00257">
    <property type="entry name" value="LysM"/>
    <property type="match status" value="1"/>
</dbReference>
<evidence type="ECO:0000313" key="3">
    <source>
        <dbReference type="EMBL" id="GAA5512322.1"/>
    </source>
</evidence>
<protein>
    <recommendedName>
        <fullName evidence="2">LysM domain-containing protein</fullName>
    </recommendedName>
</protein>
<evidence type="ECO:0000259" key="2">
    <source>
        <dbReference type="PROSITE" id="PS51782"/>
    </source>
</evidence>
<name>A0ABP9W4N4_9DEIO</name>
<evidence type="ECO:0000313" key="4">
    <source>
        <dbReference type="Proteomes" id="UP001401887"/>
    </source>
</evidence>
<dbReference type="PANTHER" id="PTHR21666">
    <property type="entry name" value="PEPTIDASE-RELATED"/>
    <property type="match status" value="1"/>
</dbReference>
<feature type="domain" description="LysM" evidence="2">
    <location>
        <begin position="46"/>
        <end position="91"/>
    </location>
</feature>
<dbReference type="PROSITE" id="PS51782">
    <property type="entry name" value="LYSM"/>
    <property type="match status" value="1"/>
</dbReference>
<organism evidence="3 4">
    <name type="scientific">Deinococcus carri</name>
    <dbReference type="NCBI Taxonomy" id="1211323"/>
    <lineage>
        <taxon>Bacteria</taxon>
        <taxon>Thermotogati</taxon>
        <taxon>Deinococcota</taxon>
        <taxon>Deinococci</taxon>
        <taxon>Deinococcales</taxon>
        <taxon>Deinococcaceae</taxon>
        <taxon>Deinococcus</taxon>
    </lineage>
</organism>
<dbReference type="Gene3D" id="3.10.350.10">
    <property type="entry name" value="LysM domain"/>
    <property type="match status" value="1"/>
</dbReference>
<dbReference type="InterPro" id="IPR036779">
    <property type="entry name" value="LysM_dom_sf"/>
</dbReference>
<dbReference type="Pfam" id="PF01476">
    <property type="entry name" value="LysM"/>
    <property type="match status" value="1"/>
</dbReference>
<feature type="signal peptide" evidence="1">
    <location>
        <begin position="1"/>
        <end position="18"/>
    </location>
</feature>
<dbReference type="EMBL" id="BAABRP010000002">
    <property type="protein sequence ID" value="GAA5512322.1"/>
    <property type="molecule type" value="Genomic_DNA"/>
</dbReference>
<feature type="chain" id="PRO_5046027480" description="LysM domain-containing protein" evidence="1">
    <location>
        <begin position="19"/>
        <end position="261"/>
    </location>
</feature>
<dbReference type="Proteomes" id="UP001401887">
    <property type="component" value="Unassembled WGS sequence"/>
</dbReference>
<dbReference type="Gene3D" id="2.70.70.10">
    <property type="entry name" value="Glucose Permease (Domain IIA)"/>
    <property type="match status" value="1"/>
</dbReference>
<reference evidence="3 4" key="1">
    <citation type="submission" date="2024-02" db="EMBL/GenBank/DDBJ databases">
        <title>Deinococcus carri NBRC 110142.</title>
        <authorList>
            <person name="Ichikawa N."/>
            <person name="Katano-Makiyama Y."/>
            <person name="Hidaka K."/>
        </authorList>
    </citation>
    <scope>NUCLEOTIDE SEQUENCE [LARGE SCALE GENOMIC DNA]</scope>
    <source>
        <strain evidence="3 4">NBRC 110142</strain>
    </source>
</reference>
<keyword evidence="4" id="KW-1185">Reference proteome</keyword>
<proteinExistence type="predicted"/>
<dbReference type="CDD" id="cd12797">
    <property type="entry name" value="M23_peptidase"/>
    <property type="match status" value="1"/>
</dbReference>
<accession>A0ABP9W4N4</accession>
<dbReference type="RefSeq" id="WP_345461993.1">
    <property type="nucleotide sequence ID" value="NZ_BAABRP010000002.1"/>
</dbReference>
<dbReference type="PANTHER" id="PTHR21666:SF270">
    <property type="entry name" value="MUREIN HYDROLASE ACTIVATOR ENVC"/>
    <property type="match status" value="1"/>
</dbReference>
<keyword evidence="1" id="KW-0732">Signal</keyword>
<dbReference type="CDD" id="cd00118">
    <property type="entry name" value="LysM"/>
    <property type="match status" value="1"/>
</dbReference>
<dbReference type="SUPFAM" id="SSF54106">
    <property type="entry name" value="LysM domain"/>
    <property type="match status" value="1"/>
</dbReference>
<dbReference type="InterPro" id="IPR011055">
    <property type="entry name" value="Dup_hybrid_motif"/>
</dbReference>
<dbReference type="SUPFAM" id="SSF51261">
    <property type="entry name" value="Duplicated hybrid motif"/>
    <property type="match status" value="1"/>
</dbReference>
<evidence type="ECO:0000256" key="1">
    <source>
        <dbReference type="SAM" id="SignalP"/>
    </source>
</evidence>
<dbReference type="InterPro" id="IPR016047">
    <property type="entry name" value="M23ase_b-sheet_dom"/>
</dbReference>
<dbReference type="Pfam" id="PF01551">
    <property type="entry name" value="Peptidase_M23"/>
    <property type="match status" value="1"/>
</dbReference>
<dbReference type="InterPro" id="IPR018392">
    <property type="entry name" value="LysM"/>
</dbReference>
<comment type="caution">
    <text evidence="3">The sequence shown here is derived from an EMBL/GenBank/DDBJ whole genome shotgun (WGS) entry which is preliminary data.</text>
</comment>
<sequence>MRTQLMLLLLAGASVAAATEESLPLPVAVPLEMPAAVPGTPPGTAVIWKVQRGETLYGIARRYGISLADLLALNPAMDARQPLMVGRALVVPASGAVQAALPGPVPPPPAPLETGGPSLAPVADPDVRAELNVRWVLPVSGARLTSEFSPQHPGLDLAAPSGTPVLAAAAGVVTESRLDTRTGWGWTVVVDHGNGWRTRYSHNSENIAQVGDQVEAGQWIARVGSTGNSTGPHLDYRVLVAGTPVNPLELPHVPPEQFAAR</sequence>